<organism evidence="1 2">
    <name type="scientific">Trichostrongylus colubriformis</name>
    <name type="common">Black scour worm</name>
    <dbReference type="NCBI Taxonomy" id="6319"/>
    <lineage>
        <taxon>Eukaryota</taxon>
        <taxon>Metazoa</taxon>
        <taxon>Ecdysozoa</taxon>
        <taxon>Nematoda</taxon>
        <taxon>Chromadorea</taxon>
        <taxon>Rhabditida</taxon>
        <taxon>Rhabditina</taxon>
        <taxon>Rhabditomorpha</taxon>
        <taxon>Strongyloidea</taxon>
        <taxon>Trichostrongylidae</taxon>
        <taxon>Trichostrongylus</taxon>
    </lineage>
</organism>
<dbReference type="GO" id="GO:0005615">
    <property type="term" value="C:extracellular space"/>
    <property type="evidence" value="ECO:0007669"/>
    <property type="project" value="TreeGrafter"/>
</dbReference>
<reference evidence="1 2" key="1">
    <citation type="submission" date="2019-10" db="EMBL/GenBank/DDBJ databases">
        <title>Assembly and Annotation for the nematode Trichostrongylus colubriformis.</title>
        <authorList>
            <person name="Martin J."/>
        </authorList>
    </citation>
    <scope>NUCLEOTIDE SEQUENCE [LARGE SCALE GENOMIC DNA]</scope>
    <source>
        <strain evidence="1">G859</strain>
        <tissue evidence="1">Whole worm</tissue>
    </source>
</reference>
<name>A0AAN8IUG3_TRICO</name>
<dbReference type="PANTHER" id="PTHR35015">
    <property type="entry name" value="PROTEIN CBR-OSM-7-RELATED"/>
    <property type="match status" value="1"/>
</dbReference>
<comment type="caution">
    <text evidence="1">The sequence shown here is derived from an EMBL/GenBank/DDBJ whole genome shotgun (WGS) entry which is preliminary data.</text>
</comment>
<evidence type="ECO:0000313" key="2">
    <source>
        <dbReference type="Proteomes" id="UP001331761"/>
    </source>
</evidence>
<dbReference type="GO" id="GO:0005112">
    <property type="term" value="F:Notch binding"/>
    <property type="evidence" value="ECO:0007669"/>
    <property type="project" value="TreeGrafter"/>
</dbReference>
<proteinExistence type="predicted"/>
<keyword evidence="2" id="KW-1185">Reference proteome</keyword>
<gene>
    <name evidence="1" type="ORF">GCK32_008931</name>
</gene>
<protein>
    <submittedName>
        <fullName evidence="1">Uncharacterized protein</fullName>
    </submittedName>
</protein>
<dbReference type="PANTHER" id="PTHR35015:SF2">
    <property type="entry name" value="DELTA AND OSM-11 HOMOLOG PROTEIN 1"/>
    <property type="match status" value="1"/>
</dbReference>
<dbReference type="EMBL" id="WIXE01003305">
    <property type="protein sequence ID" value="KAK5984063.1"/>
    <property type="molecule type" value="Genomic_DNA"/>
</dbReference>
<dbReference type="Proteomes" id="UP001331761">
    <property type="component" value="Unassembled WGS sequence"/>
</dbReference>
<dbReference type="AlphaFoldDB" id="A0AAN8IUG3"/>
<dbReference type="GO" id="GO:0045747">
    <property type="term" value="P:positive regulation of Notch signaling pathway"/>
    <property type="evidence" value="ECO:0007669"/>
    <property type="project" value="TreeGrafter"/>
</dbReference>
<sequence>MLLSSFPLQHRSSNEERKSFRAALTSLRDDDLRFLSSEEEEDEEEAEHITRFLNKKTISNKGEYCAVYRLNYDYFCHGIWSPKKLTSHRHHFERIKEFCPTYKHHCIYPMKVKGKRKHKKHRHRSRLEKEVRRMSYDEILYKLSKIVPCTPECNVHVYPHCTKACKCDYDYPIMRRLCNPPVVENYSYACRAWYNQCLERNENIAIPPSFVEGDWRQGCWKSGSTMDASHSLCNV</sequence>
<accession>A0AAN8IUG3</accession>
<dbReference type="InterPro" id="IPR053124">
    <property type="entry name" value="Notch_signaling_modulators"/>
</dbReference>
<evidence type="ECO:0000313" key="1">
    <source>
        <dbReference type="EMBL" id="KAK5984063.1"/>
    </source>
</evidence>